<dbReference type="VEuPathDB" id="CryptoDB:Vbra_3323"/>
<reference evidence="2 3" key="1">
    <citation type="submission" date="2014-11" db="EMBL/GenBank/DDBJ databases">
        <authorList>
            <person name="Zhu J."/>
            <person name="Qi W."/>
            <person name="Song R."/>
        </authorList>
    </citation>
    <scope>NUCLEOTIDE SEQUENCE [LARGE SCALE GENOMIC DNA]</scope>
</reference>
<feature type="region of interest" description="Disordered" evidence="1">
    <location>
        <begin position="52"/>
        <end position="124"/>
    </location>
</feature>
<protein>
    <submittedName>
        <fullName evidence="2">Uncharacterized protein</fullName>
    </submittedName>
</protein>
<keyword evidence="3" id="KW-1185">Reference proteome</keyword>
<feature type="region of interest" description="Disordered" evidence="1">
    <location>
        <begin position="147"/>
        <end position="167"/>
    </location>
</feature>
<feature type="compositionally biased region" description="Basic residues" evidence="1">
    <location>
        <begin position="152"/>
        <end position="167"/>
    </location>
</feature>
<dbReference type="AlphaFoldDB" id="A0A0G4G8N1"/>
<evidence type="ECO:0000313" key="3">
    <source>
        <dbReference type="Proteomes" id="UP000041254"/>
    </source>
</evidence>
<name>A0A0G4G8N1_VITBC</name>
<accession>A0A0G4G8N1</accession>
<dbReference type="EMBL" id="CDMY01000592">
    <property type="protein sequence ID" value="CEM25165.1"/>
    <property type="molecule type" value="Genomic_DNA"/>
</dbReference>
<organism evidence="2 3">
    <name type="scientific">Vitrella brassicaformis (strain CCMP3155)</name>
    <dbReference type="NCBI Taxonomy" id="1169540"/>
    <lineage>
        <taxon>Eukaryota</taxon>
        <taxon>Sar</taxon>
        <taxon>Alveolata</taxon>
        <taxon>Colpodellida</taxon>
        <taxon>Vitrellaceae</taxon>
        <taxon>Vitrella</taxon>
    </lineage>
</organism>
<dbReference type="InParanoid" id="A0A0G4G8N1"/>
<feature type="compositionally biased region" description="Acidic residues" evidence="1">
    <location>
        <begin position="91"/>
        <end position="114"/>
    </location>
</feature>
<proteinExistence type="predicted"/>
<evidence type="ECO:0000256" key="1">
    <source>
        <dbReference type="SAM" id="MobiDB-lite"/>
    </source>
</evidence>
<evidence type="ECO:0000313" key="2">
    <source>
        <dbReference type="EMBL" id="CEM25165.1"/>
    </source>
</evidence>
<gene>
    <name evidence="2" type="ORF">Vbra_3323</name>
</gene>
<sequence>MTHLVHTWKCELRIQETLNPRNPTLRGSVRCWLSRAVLCIHRQMANLTIDTSGADDEDALSDFDKSPTTPGGGALAESRLESISTMRQRGDDEEREGDEDELEEREEGEEEGPEEAPLLPPIDFDSEDYKLKQASISDDRKVWEVGRDASQKKIKGGKGGKKGKKGKKKLQLIEVMDIPRMPLSLILLPEMLVKRQVKQ</sequence>
<dbReference type="Proteomes" id="UP000041254">
    <property type="component" value="Unassembled WGS sequence"/>
</dbReference>